<dbReference type="HAMAP" id="MF_00394">
    <property type="entry name" value="NAD_Glyc3P_dehydrog"/>
    <property type="match status" value="1"/>
</dbReference>
<dbReference type="PRINTS" id="PR00077">
    <property type="entry name" value="GPDHDRGNASE"/>
</dbReference>
<keyword evidence="6 9" id="KW-0443">Lipid metabolism</keyword>
<gene>
    <name evidence="9 14" type="primary">gpsA</name>
    <name evidence="14" type="ORF">SPSIL_028840</name>
</gene>
<evidence type="ECO:0000256" key="2">
    <source>
        <dbReference type="ARBA" id="ARBA00022516"/>
    </source>
</evidence>
<comment type="catalytic activity">
    <reaction evidence="9 11">
        <text>sn-glycerol 3-phosphate + NADP(+) = dihydroxyacetone phosphate + NADPH + H(+)</text>
        <dbReference type="Rhea" id="RHEA:11096"/>
        <dbReference type="ChEBI" id="CHEBI:15378"/>
        <dbReference type="ChEBI" id="CHEBI:57597"/>
        <dbReference type="ChEBI" id="CHEBI:57642"/>
        <dbReference type="ChEBI" id="CHEBI:57783"/>
        <dbReference type="ChEBI" id="CHEBI:58349"/>
        <dbReference type="EC" id="1.1.1.94"/>
    </reaction>
</comment>
<dbReference type="InterPro" id="IPR036291">
    <property type="entry name" value="NAD(P)-bd_dom_sf"/>
</dbReference>
<comment type="similarity">
    <text evidence="1 9 10">Belongs to the NAD-dependent glycerol-3-phosphate dehydrogenase family.</text>
</comment>
<dbReference type="EC" id="1.1.1.94" evidence="9"/>
<feature type="binding site" evidence="9">
    <location>
        <position position="144"/>
    </location>
    <ligand>
        <name>NADPH</name>
        <dbReference type="ChEBI" id="CHEBI:57783"/>
    </ligand>
</feature>
<comment type="catalytic activity">
    <reaction evidence="9">
        <text>sn-glycerol 3-phosphate + NAD(+) = dihydroxyacetone phosphate + NADH + H(+)</text>
        <dbReference type="Rhea" id="RHEA:11092"/>
        <dbReference type="ChEBI" id="CHEBI:15378"/>
        <dbReference type="ChEBI" id="CHEBI:57540"/>
        <dbReference type="ChEBI" id="CHEBI:57597"/>
        <dbReference type="ChEBI" id="CHEBI:57642"/>
        <dbReference type="ChEBI" id="CHEBI:57945"/>
        <dbReference type="EC" id="1.1.1.94"/>
    </reaction>
</comment>
<feature type="active site" description="Proton acceptor" evidence="9">
    <location>
        <position position="195"/>
    </location>
</feature>
<evidence type="ECO:0000256" key="5">
    <source>
        <dbReference type="ARBA" id="ARBA00023027"/>
    </source>
</evidence>
<feature type="binding site" evidence="9">
    <location>
        <position position="36"/>
    </location>
    <ligand>
        <name>NADPH</name>
        <dbReference type="ChEBI" id="CHEBI:57783"/>
    </ligand>
</feature>
<evidence type="ECO:0000256" key="3">
    <source>
        <dbReference type="ARBA" id="ARBA00022857"/>
    </source>
</evidence>
<evidence type="ECO:0000259" key="13">
    <source>
        <dbReference type="Pfam" id="PF07479"/>
    </source>
</evidence>
<comment type="subcellular location">
    <subcellularLocation>
        <location evidence="9">Cytoplasm</location>
    </subcellularLocation>
</comment>
<evidence type="ECO:0000256" key="4">
    <source>
        <dbReference type="ARBA" id="ARBA00023002"/>
    </source>
</evidence>
<dbReference type="PIRSF" id="PIRSF000114">
    <property type="entry name" value="Glycerol-3-P_dh"/>
    <property type="match status" value="1"/>
</dbReference>
<proteinExistence type="inferred from homology"/>
<feature type="binding site" evidence="9">
    <location>
        <position position="283"/>
    </location>
    <ligand>
        <name>NADPH</name>
        <dbReference type="ChEBI" id="CHEBI:57783"/>
    </ligand>
</feature>
<keyword evidence="9" id="KW-0963">Cytoplasm</keyword>
<evidence type="ECO:0000313" key="15">
    <source>
        <dbReference type="Proteomes" id="UP000216752"/>
    </source>
</evidence>
<dbReference type="InterPro" id="IPR011128">
    <property type="entry name" value="G3P_DH_NAD-dep_N"/>
</dbReference>
<dbReference type="InterPro" id="IPR006168">
    <property type="entry name" value="G3P_DH_NAD-dep"/>
</dbReference>
<evidence type="ECO:0000256" key="6">
    <source>
        <dbReference type="ARBA" id="ARBA00023098"/>
    </source>
</evidence>
<evidence type="ECO:0000256" key="8">
    <source>
        <dbReference type="ARBA" id="ARBA00023264"/>
    </source>
</evidence>
<evidence type="ECO:0000256" key="10">
    <source>
        <dbReference type="RuleBase" id="RU000437"/>
    </source>
</evidence>
<feature type="binding site" evidence="9">
    <location>
        <position position="259"/>
    </location>
    <ligand>
        <name>sn-glycerol 3-phosphate</name>
        <dbReference type="ChEBI" id="CHEBI:57597"/>
    </ligand>
</feature>
<keyword evidence="8 9" id="KW-1208">Phospholipid metabolism</keyword>
<comment type="pathway">
    <text evidence="9">Membrane lipid metabolism; glycerophospholipid metabolism.</text>
</comment>
<feature type="binding site" evidence="9">
    <location>
        <position position="110"/>
    </location>
    <ligand>
        <name>NADPH</name>
        <dbReference type="ChEBI" id="CHEBI:57783"/>
    </ligand>
</feature>
<sequence length="347" mass="37322">MTLTKMHIAVIGAGSWGTALATVLGQKHTAVKLWVRSPELSEQIQRTRENATYLPGCNLPHSVTVTHNLEEVAAEASLIVLVTPSHAIRQTAAKLAPYITAETILATAAKGLELSSVKRLSEIIAEELPAISDQIAVLSGPNHAEEVALRYPTATVVAAKSRKVAEYIQDTFMLPYFRVYTNPDMIGVELAGALKNVIALGAGISDGLGFGDNAKSALMTRGLAEIARLGMAMGANPLTFAGLAGIGDLIATCTSIHSRNRRAGLMLAEGKTVDEIQAETSMVVEGIRATKAAYQLSTRYEVTMPITEQIYQVLYQNKSPKDAVLELMTRSRTHEVEEVALTNLNWN</sequence>
<evidence type="ECO:0000313" key="14">
    <source>
        <dbReference type="EMBL" id="XFO66725.1"/>
    </source>
</evidence>
<evidence type="ECO:0000256" key="1">
    <source>
        <dbReference type="ARBA" id="ARBA00011009"/>
    </source>
</evidence>
<keyword evidence="4 9" id="KW-0560">Oxidoreductase</keyword>
<feature type="binding site" evidence="9">
    <location>
        <position position="248"/>
    </location>
    <ligand>
        <name>sn-glycerol 3-phosphate</name>
        <dbReference type="ChEBI" id="CHEBI:57597"/>
    </ligand>
</feature>
<keyword evidence="2 9" id="KW-0444">Lipid biosynthesis</keyword>
<dbReference type="NCBIfam" id="NF000941">
    <property type="entry name" value="PRK00094.1-3"/>
    <property type="match status" value="1"/>
</dbReference>
<dbReference type="Proteomes" id="UP000216752">
    <property type="component" value="Chromosome"/>
</dbReference>
<dbReference type="Pfam" id="PF01210">
    <property type="entry name" value="NAD_Gly3P_dh_N"/>
    <property type="match status" value="1"/>
</dbReference>
<feature type="binding site" evidence="9">
    <location>
        <position position="260"/>
    </location>
    <ligand>
        <name>sn-glycerol 3-phosphate</name>
        <dbReference type="ChEBI" id="CHEBI:57597"/>
    </ligand>
</feature>
<feature type="binding site" evidence="9">
    <location>
        <position position="195"/>
    </location>
    <ligand>
        <name>sn-glycerol 3-phosphate</name>
        <dbReference type="ChEBI" id="CHEBI:57597"/>
    </ligand>
</feature>
<feature type="binding site" evidence="9">
    <location>
        <position position="16"/>
    </location>
    <ligand>
        <name>NADPH</name>
        <dbReference type="ChEBI" id="CHEBI:57783"/>
    </ligand>
</feature>
<keyword evidence="5 9" id="KW-0520">NAD</keyword>
<comment type="caution">
    <text evidence="9">Lacks conserved residue(s) required for the propagation of feature annotation.</text>
</comment>
<dbReference type="InterPro" id="IPR008927">
    <property type="entry name" value="6-PGluconate_DH-like_C_sf"/>
</dbReference>
<evidence type="ECO:0000256" key="7">
    <source>
        <dbReference type="ARBA" id="ARBA00023209"/>
    </source>
</evidence>
<evidence type="ECO:0000256" key="11">
    <source>
        <dbReference type="RuleBase" id="RU000439"/>
    </source>
</evidence>
<feature type="domain" description="Glycerol-3-phosphate dehydrogenase NAD-dependent N-terminal" evidence="12">
    <location>
        <begin position="8"/>
        <end position="164"/>
    </location>
</feature>
<feature type="binding site" evidence="9">
    <location>
        <position position="140"/>
    </location>
    <ligand>
        <name>sn-glycerol 3-phosphate</name>
        <dbReference type="ChEBI" id="CHEBI:57597"/>
    </ligand>
</feature>
<protein>
    <recommendedName>
        <fullName evidence="9">Glycerol-3-phosphate dehydrogenase [NAD(P)+]</fullName>
        <ecNumber evidence="9">1.1.1.94</ecNumber>
    </recommendedName>
    <alternativeName>
        <fullName evidence="9">NAD(P)(+)-dependent glycerol-3-phosphate dehydrogenase</fullName>
    </alternativeName>
    <alternativeName>
        <fullName evidence="9">NAD(P)H-dependent dihydroxyacetone-phosphate reductase</fullName>
    </alternativeName>
</protein>
<dbReference type="PANTHER" id="PTHR11728:SF1">
    <property type="entry name" value="GLYCEROL-3-PHOSPHATE DEHYDROGENASE [NAD(+)] 2, CHLOROPLASTIC"/>
    <property type="match status" value="1"/>
</dbReference>
<keyword evidence="3 9" id="KW-0521">NADP</keyword>
<dbReference type="RefSeq" id="WP_281253610.1">
    <property type="nucleotide sequence ID" value="NZ_CP155573.1"/>
</dbReference>
<organism evidence="14 15">
    <name type="scientific">Sporomusa silvacetica DSM 10669</name>
    <dbReference type="NCBI Taxonomy" id="1123289"/>
    <lineage>
        <taxon>Bacteria</taxon>
        <taxon>Bacillati</taxon>
        <taxon>Bacillota</taxon>
        <taxon>Negativicutes</taxon>
        <taxon>Selenomonadales</taxon>
        <taxon>Sporomusaceae</taxon>
        <taxon>Sporomusa</taxon>
    </lineage>
</organism>
<dbReference type="InterPro" id="IPR013328">
    <property type="entry name" value="6PGD_dom2"/>
</dbReference>
<dbReference type="SUPFAM" id="SSF48179">
    <property type="entry name" value="6-phosphogluconate dehydrogenase C-terminal domain-like"/>
    <property type="match status" value="1"/>
</dbReference>
<dbReference type="InterPro" id="IPR006109">
    <property type="entry name" value="G3P_DH_NAD-dep_C"/>
</dbReference>
<feature type="binding site" evidence="9">
    <location>
        <position position="15"/>
    </location>
    <ligand>
        <name>NADPH</name>
        <dbReference type="ChEBI" id="CHEBI:57783"/>
    </ligand>
</feature>
<name>A0ABZ3IM40_9FIRM</name>
<dbReference type="SUPFAM" id="SSF51735">
    <property type="entry name" value="NAD(P)-binding Rossmann-fold domains"/>
    <property type="match status" value="1"/>
</dbReference>
<feature type="binding site" evidence="9">
    <location>
        <position position="259"/>
    </location>
    <ligand>
        <name>NADPH</name>
        <dbReference type="ChEBI" id="CHEBI:57783"/>
    </ligand>
</feature>
<evidence type="ECO:0000256" key="9">
    <source>
        <dbReference type="HAMAP-Rule" id="MF_00394"/>
    </source>
</evidence>
<accession>A0ABZ3IM40</accession>
<dbReference type="NCBIfam" id="NF000942">
    <property type="entry name" value="PRK00094.1-4"/>
    <property type="match status" value="1"/>
</dbReference>
<feature type="binding site" evidence="9">
    <location>
        <position position="110"/>
    </location>
    <ligand>
        <name>sn-glycerol 3-phosphate</name>
        <dbReference type="ChEBI" id="CHEBI:57597"/>
    </ligand>
</feature>
<dbReference type="Pfam" id="PF07479">
    <property type="entry name" value="NAD_Gly3P_dh_C"/>
    <property type="match status" value="1"/>
</dbReference>
<dbReference type="Gene3D" id="3.40.50.720">
    <property type="entry name" value="NAD(P)-binding Rossmann-like Domain"/>
    <property type="match status" value="1"/>
</dbReference>
<reference evidence="14" key="1">
    <citation type="submission" date="2024-05" db="EMBL/GenBank/DDBJ databases">
        <title>Isolation and characterization of Sporomusa carbonis sp. nov., a carboxydotrophic hydrogenogen in the genus of Sporomusa isolated from a charcoal burning pile.</title>
        <authorList>
            <person name="Boeer T."/>
            <person name="Rosenbaum F."/>
            <person name="Eysell L."/>
            <person name="Mueller V."/>
            <person name="Daniel R."/>
            <person name="Poehlein A."/>
        </authorList>
    </citation>
    <scope>NUCLEOTIDE SEQUENCE [LARGE SCALE GENOMIC DNA]</scope>
    <source>
        <strain evidence="14">DSM 10669</strain>
    </source>
</reference>
<dbReference type="PROSITE" id="PS00957">
    <property type="entry name" value="NAD_G3PDH"/>
    <property type="match status" value="1"/>
</dbReference>
<feature type="binding site" evidence="9">
    <location>
        <position position="258"/>
    </location>
    <ligand>
        <name>sn-glycerol 3-phosphate</name>
        <dbReference type="ChEBI" id="CHEBI:57597"/>
    </ligand>
</feature>
<feature type="domain" description="Glycerol-3-phosphate dehydrogenase NAD-dependent C-terminal" evidence="13">
    <location>
        <begin position="184"/>
        <end position="324"/>
    </location>
</feature>
<dbReference type="PANTHER" id="PTHR11728">
    <property type="entry name" value="GLYCEROL-3-PHOSPHATE DEHYDROGENASE"/>
    <property type="match status" value="1"/>
</dbReference>
<dbReference type="EMBL" id="CP155573">
    <property type="protein sequence ID" value="XFO66725.1"/>
    <property type="molecule type" value="Genomic_DNA"/>
</dbReference>
<dbReference type="NCBIfam" id="NF000940">
    <property type="entry name" value="PRK00094.1-2"/>
    <property type="match status" value="1"/>
</dbReference>
<dbReference type="GO" id="GO:0047952">
    <property type="term" value="F:glycerol-3-phosphate dehydrogenase [NAD(P)+] activity"/>
    <property type="evidence" value="ECO:0007669"/>
    <property type="project" value="UniProtKB-EC"/>
</dbReference>
<evidence type="ECO:0000259" key="12">
    <source>
        <dbReference type="Pfam" id="PF01210"/>
    </source>
</evidence>
<keyword evidence="15" id="KW-1185">Reference proteome</keyword>
<feature type="binding site" evidence="9">
    <location>
        <position position="53"/>
    </location>
    <ligand>
        <name>NADPH</name>
        <dbReference type="ChEBI" id="CHEBI:57783"/>
    </ligand>
</feature>
<feature type="binding site" evidence="9">
    <location>
        <position position="285"/>
    </location>
    <ligand>
        <name>NADPH</name>
        <dbReference type="ChEBI" id="CHEBI:57783"/>
    </ligand>
</feature>
<comment type="function">
    <text evidence="9">Catalyzes the reduction of the glycolytic intermediate dihydroxyacetone phosphate (DHAP) to sn-glycerol 3-phosphate (G3P), the key precursor for phospholipid synthesis.</text>
</comment>
<keyword evidence="7 9" id="KW-0594">Phospholipid biosynthesis</keyword>
<dbReference type="Gene3D" id="1.10.1040.10">
    <property type="entry name" value="N-(1-d-carboxylethyl)-l-norvaline Dehydrogenase, domain 2"/>
    <property type="match status" value="1"/>
</dbReference>
<keyword evidence="9" id="KW-0547">Nucleotide-binding</keyword>